<protein>
    <submittedName>
        <fullName evidence="2">Dihydrofolate reductase family protein</fullName>
    </submittedName>
</protein>
<gene>
    <name evidence="2" type="ORF">ACFQ0P_13065</name>
</gene>
<keyword evidence="3" id="KW-1185">Reference proteome</keyword>
<dbReference type="InterPro" id="IPR002734">
    <property type="entry name" value="RibDG_C"/>
</dbReference>
<comment type="caution">
    <text evidence="2">The sequence shown here is derived from an EMBL/GenBank/DDBJ whole genome shotgun (WGS) entry which is preliminary data.</text>
</comment>
<dbReference type="InterPro" id="IPR024072">
    <property type="entry name" value="DHFR-like_dom_sf"/>
</dbReference>
<dbReference type="EMBL" id="JBHTII010000002">
    <property type="protein sequence ID" value="MFD0791332.1"/>
    <property type="molecule type" value="Genomic_DNA"/>
</dbReference>
<dbReference type="PANTHER" id="PTHR38011">
    <property type="entry name" value="DIHYDROFOLATE REDUCTASE FAMILY PROTEIN (AFU_ORTHOLOGUE AFUA_8G06820)"/>
    <property type="match status" value="1"/>
</dbReference>
<dbReference type="InterPro" id="IPR050765">
    <property type="entry name" value="Riboflavin_Biosynth_HTPR"/>
</dbReference>
<evidence type="ECO:0000259" key="1">
    <source>
        <dbReference type="Pfam" id="PF01872"/>
    </source>
</evidence>
<accession>A0ABW3AK35</accession>
<reference evidence="3" key="1">
    <citation type="journal article" date="2019" name="Int. J. Syst. Evol. Microbiol.">
        <title>The Global Catalogue of Microorganisms (GCM) 10K type strain sequencing project: providing services to taxonomists for standard genome sequencing and annotation.</title>
        <authorList>
            <consortium name="The Broad Institute Genomics Platform"/>
            <consortium name="The Broad Institute Genome Sequencing Center for Infectious Disease"/>
            <person name="Wu L."/>
            <person name="Ma J."/>
        </authorList>
    </citation>
    <scope>NUCLEOTIDE SEQUENCE [LARGE SCALE GENOMIC DNA]</scope>
    <source>
        <strain evidence="3">CCUG 54523</strain>
    </source>
</reference>
<evidence type="ECO:0000313" key="2">
    <source>
        <dbReference type="EMBL" id="MFD0791332.1"/>
    </source>
</evidence>
<name>A0ABW3AK35_9MICO</name>
<proteinExistence type="predicted"/>
<dbReference type="Gene3D" id="3.40.430.10">
    <property type="entry name" value="Dihydrofolate Reductase, subunit A"/>
    <property type="match status" value="1"/>
</dbReference>
<dbReference type="Pfam" id="PF01872">
    <property type="entry name" value="RibD_C"/>
    <property type="match status" value="1"/>
</dbReference>
<dbReference type="RefSeq" id="WP_204979101.1">
    <property type="nucleotide sequence ID" value="NZ_JBHTII010000002.1"/>
</dbReference>
<dbReference type="SUPFAM" id="SSF53597">
    <property type="entry name" value="Dihydrofolate reductase-like"/>
    <property type="match status" value="1"/>
</dbReference>
<sequence>MNRVTADIALSLDGYSAGPDQSEEHPLGVFAEDALHGWMFQHAEDHRAELDAILEARAYVMGRNMFGPVRGEWEGDWRGWWGPEPPYRGPVFVLTHHPREPVEMAGGTTFHFVTDGPESALAQARDAAGDGSVSIAGGASTLNQFLAAGLIDELRLHIAPVTLGLNGRSDVVRLFDGVPPLALAPVSVRGTPHVTHVTYRLG</sequence>
<dbReference type="PANTHER" id="PTHR38011:SF12">
    <property type="entry name" value="BIFUNCTIONAL DEAMINASE-REDUCTASE DOMAIN PROTEIN"/>
    <property type="match status" value="1"/>
</dbReference>
<dbReference type="Proteomes" id="UP001597055">
    <property type="component" value="Unassembled WGS sequence"/>
</dbReference>
<organism evidence="2 3">
    <name type="scientific">Microbacterium insulae</name>
    <dbReference type="NCBI Taxonomy" id="483014"/>
    <lineage>
        <taxon>Bacteria</taxon>
        <taxon>Bacillati</taxon>
        <taxon>Actinomycetota</taxon>
        <taxon>Actinomycetes</taxon>
        <taxon>Micrococcales</taxon>
        <taxon>Microbacteriaceae</taxon>
        <taxon>Microbacterium</taxon>
    </lineage>
</organism>
<feature type="domain" description="Bacterial bifunctional deaminase-reductase C-terminal" evidence="1">
    <location>
        <begin position="4"/>
        <end position="180"/>
    </location>
</feature>
<evidence type="ECO:0000313" key="3">
    <source>
        <dbReference type="Proteomes" id="UP001597055"/>
    </source>
</evidence>